<feature type="region of interest" description="Disordered" evidence="1">
    <location>
        <begin position="1"/>
        <end position="51"/>
    </location>
</feature>
<evidence type="ECO:0000256" key="1">
    <source>
        <dbReference type="SAM" id="MobiDB-lite"/>
    </source>
</evidence>
<comment type="caution">
    <text evidence="2">The sequence shown here is derived from an EMBL/GenBank/DDBJ whole genome shotgun (WGS) entry which is preliminary data.</text>
</comment>
<accession>A0A0F8WKM5</accession>
<organism evidence="2">
    <name type="scientific">marine sediment metagenome</name>
    <dbReference type="NCBI Taxonomy" id="412755"/>
    <lineage>
        <taxon>unclassified sequences</taxon>
        <taxon>metagenomes</taxon>
        <taxon>ecological metagenomes</taxon>
    </lineage>
</organism>
<protein>
    <submittedName>
        <fullName evidence="2">Uncharacterized protein</fullName>
    </submittedName>
</protein>
<reference evidence="2" key="1">
    <citation type="journal article" date="2015" name="Nature">
        <title>Complex archaea that bridge the gap between prokaryotes and eukaryotes.</title>
        <authorList>
            <person name="Spang A."/>
            <person name="Saw J.H."/>
            <person name="Jorgensen S.L."/>
            <person name="Zaremba-Niedzwiedzka K."/>
            <person name="Martijn J."/>
            <person name="Lind A.E."/>
            <person name="van Eijk R."/>
            <person name="Schleper C."/>
            <person name="Guy L."/>
            <person name="Ettema T.J."/>
        </authorList>
    </citation>
    <scope>NUCLEOTIDE SEQUENCE</scope>
</reference>
<sequence>MSTAAQQENRDRLTHRDFQRRQATEPQRAARRAMWGRSHTDGGINTTADVSIPEARSDDERWCKRCERIRRVMQWMGTSWFRCCGAKA</sequence>
<proteinExistence type="predicted"/>
<dbReference type="AlphaFoldDB" id="A0A0F8WKM5"/>
<evidence type="ECO:0000313" key="2">
    <source>
        <dbReference type="EMBL" id="KKK48795.1"/>
    </source>
</evidence>
<dbReference type="EMBL" id="LAZR01068889">
    <property type="protein sequence ID" value="KKK48795.1"/>
    <property type="molecule type" value="Genomic_DNA"/>
</dbReference>
<feature type="compositionally biased region" description="Basic and acidic residues" evidence="1">
    <location>
        <begin position="8"/>
        <end position="23"/>
    </location>
</feature>
<name>A0A0F8WKM5_9ZZZZ</name>
<gene>
    <name evidence="2" type="ORF">LCGC14_3141550</name>
</gene>